<evidence type="ECO:0000256" key="7">
    <source>
        <dbReference type="ARBA" id="ARBA00022765"/>
    </source>
</evidence>
<evidence type="ECO:0000256" key="8">
    <source>
        <dbReference type="ARBA" id="ARBA00022771"/>
    </source>
</evidence>
<evidence type="ECO:0000256" key="2">
    <source>
        <dbReference type="ARBA" id="ARBA00022676"/>
    </source>
</evidence>
<keyword evidence="22" id="KW-1185">Reference proteome</keyword>
<comment type="caution">
    <text evidence="21">The sequence shown here is derived from an EMBL/GenBank/DDBJ whole genome shotgun (WGS) entry which is preliminary data.</text>
</comment>
<dbReference type="PANTHER" id="PTHR10459:SF60">
    <property type="entry name" value="POLY [ADP-RIBOSE] POLYMERASE 2"/>
    <property type="match status" value="1"/>
</dbReference>
<evidence type="ECO:0000259" key="19">
    <source>
        <dbReference type="PROSITE" id="PS51060"/>
    </source>
</evidence>
<dbReference type="SUPFAM" id="SSF47587">
    <property type="entry name" value="Domain of poly(ADP-ribose) polymerase"/>
    <property type="match status" value="1"/>
</dbReference>
<dbReference type="Pfam" id="PF00644">
    <property type="entry name" value="PARP"/>
    <property type="match status" value="1"/>
</dbReference>
<evidence type="ECO:0000259" key="18">
    <source>
        <dbReference type="PROSITE" id="PS51059"/>
    </source>
</evidence>
<feature type="domain" description="WGR" evidence="20">
    <location>
        <begin position="201"/>
        <end position="296"/>
    </location>
</feature>
<evidence type="ECO:0000256" key="9">
    <source>
        <dbReference type="ARBA" id="ARBA00022833"/>
    </source>
</evidence>
<dbReference type="GO" id="GO:0070212">
    <property type="term" value="P:protein poly-ADP-ribosylation"/>
    <property type="evidence" value="ECO:0007669"/>
    <property type="project" value="TreeGrafter"/>
</dbReference>
<keyword evidence="8" id="KW-0863">Zinc-finger</keyword>
<comment type="catalytic activity">
    <reaction evidence="14">
        <text>NAD(+) + (ADP-D-ribosyl)n-acceptor = nicotinamide + (ADP-D-ribosyl)n+1-acceptor + H(+).</text>
        <dbReference type="EC" id="2.4.2.30"/>
    </reaction>
</comment>
<dbReference type="PROSITE" id="PS51060">
    <property type="entry name" value="PARP_ALPHA_HD"/>
    <property type="match status" value="1"/>
</dbReference>
<dbReference type="GO" id="GO:0016779">
    <property type="term" value="F:nucleotidyltransferase activity"/>
    <property type="evidence" value="ECO:0007669"/>
    <property type="project" value="UniProtKB-KW"/>
</dbReference>
<keyword evidence="9" id="KW-0862">Zinc</keyword>
<dbReference type="SUPFAM" id="SSF142921">
    <property type="entry name" value="WGR domain-like"/>
    <property type="match status" value="1"/>
</dbReference>
<evidence type="ECO:0000256" key="1">
    <source>
        <dbReference type="ARBA" id="ARBA00004123"/>
    </source>
</evidence>
<feature type="domain" description="PARP catalytic" evidence="18">
    <location>
        <begin position="465"/>
        <end position="702"/>
    </location>
</feature>
<evidence type="ECO:0000256" key="4">
    <source>
        <dbReference type="ARBA" id="ARBA00022695"/>
    </source>
</evidence>
<evidence type="ECO:0000256" key="16">
    <source>
        <dbReference type="SAM" id="MobiDB-lite"/>
    </source>
</evidence>
<comment type="similarity">
    <text evidence="13">Belongs to the ARTD/PARP family.</text>
</comment>
<feature type="domain" description="BRCT" evidence="17">
    <location>
        <begin position="31"/>
        <end position="100"/>
    </location>
</feature>
<dbReference type="InterPro" id="IPR036420">
    <property type="entry name" value="BRCT_dom_sf"/>
</dbReference>
<dbReference type="GO" id="GO:0008270">
    <property type="term" value="F:zinc ion binding"/>
    <property type="evidence" value="ECO:0007669"/>
    <property type="project" value="UniProtKB-KW"/>
</dbReference>
<dbReference type="InterPro" id="IPR008893">
    <property type="entry name" value="WGR_domain"/>
</dbReference>
<evidence type="ECO:0000256" key="13">
    <source>
        <dbReference type="ARBA" id="ARBA00024347"/>
    </source>
</evidence>
<dbReference type="Proteomes" id="UP001281003">
    <property type="component" value="Unassembled WGS sequence"/>
</dbReference>
<dbReference type="CDD" id="cd01437">
    <property type="entry name" value="parp_like"/>
    <property type="match status" value="1"/>
</dbReference>
<dbReference type="InterPro" id="IPR001357">
    <property type="entry name" value="BRCT_dom"/>
</dbReference>
<dbReference type="FunFam" id="3.90.228.10:FF:000002">
    <property type="entry name" value="Poly [ADP-ribose] polymerase"/>
    <property type="match status" value="1"/>
</dbReference>
<keyword evidence="10 15" id="KW-0520">NAD</keyword>
<dbReference type="PROSITE" id="PS51059">
    <property type="entry name" value="PARP_CATALYTIC"/>
    <property type="match status" value="1"/>
</dbReference>
<dbReference type="SUPFAM" id="SSF56399">
    <property type="entry name" value="ADP-ribosylation"/>
    <property type="match status" value="1"/>
</dbReference>
<name>A0AAE0PM98_SORBR</name>
<evidence type="ECO:0000256" key="5">
    <source>
        <dbReference type="ARBA" id="ARBA00022723"/>
    </source>
</evidence>
<dbReference type="Gene3D" id="3.90.228.10">
    <property type="match status" value="1"/>
</dbReference>
<dbReference type="GO" id="GO:0003950">
    <property type="term" value="F:NAD+ poly-ADP-ribosyltransferase activity"/>
    <property type="evidence" value="ECO:0007669"/>
    <property type="project" value="UniProtKB-UniRule"/>
</dbReference>
<gene>
    <name evidence="21" type="ORF">B0T20DRAFT_502927</name>
</gene>
<keyword evidence="4" id="KW-0548">Nucleotidyltransferase</keyword>
<dbReference type="PROSITE" id="PS50172">
    <property type="entry name" value="BRCT"/>
    <property type="match status" value="1"/>
</dbReference>
<evidence type="ECO:0000256" key="11">
    <source>
        <dbReference type="ARBA" id="ARBA00023125"/>
    </source>
</evidence>
<dbReference type="EC" id="2.4.2.-" evidence="15"/>
<dbReference type="Gene3D" id="3.40.50.10190">
    <property type="entry name" value="BRCT domain"/>
    <property type="match status" value="1"/>
</dbReference>
<dbReference type="Gene3D" id="1.20.142.10">
    <property type="entry name" value="Poly(ADP-ribose) polymerase, regulatory domain"/>
    <property type="match status" value="1"/>
</dbReference>
<feature type="compositionally biased region" description="Basic and acidic residues" evidence="16">
    <location>
        <begin position="166"/>
        <end position="178"/>
    </location>
</feature>
<keyword evidence="6" id="KW-0677">Repeat</keyword>
<evidence type="ECO:0000259" key="20">
    <source>
        <dbReference type="PROSITE" id="PS51977"/>
    </source>
</evidence>
<dbReference type="Gene3D" id="2.20.140.10">
    <property type="entry name" value="WGR domain"/>
    <property type="match status" value="1"/>
</dbReference>
<evidence type="ECO:0000256" key="3">
    <source>
        <dbReference type="ARBA" id="ARBA00022679"/>
    </source>
</evidence>
<evidence type="ECO:0000313" key="21">
    <source>
        <dbReference type="EMBL" id="KAK3402476.1"/>
    </source>
</evidence>
<reference evidence="21" key="2">
    <citation type="submission" date="2023-07" db="EMBL/GenBank/DDBJ databases">
        <authorList>
            <consortium name="Lawrence Berkeley National Laboratory"/>
            <person name="Haridas S."/>
            <person name="Hensen N."/>
            <person name="Bonometti L."/>
            <person name="Westerberg I."/>
            <person name="Brannstrom I.O."/>
            <person name="Guillou S."/>
            <person name="Cros-Aarteil S."/>
            <person name="Calhoun S."/>
            <person name="Kuo A."/>
            <person name="Mondo S."/>
            <person name="Pangilinan J."/>
            <person name="Riley R."/>
            <person name="LaButti K."/>
            <person name="Andreopoulos B."/>
            <person name="Lipzen A."/>
            <person name="Chen C."/>
            <person name="Yanf M."/>
            <person name="Daum C."/>
            <person name="Ng V."/>
            <person name="Clum A."/>
            <person name="Steindorff A."/>
            <person name="Ohm R."/>
            <person name="Martin F."/>
            <person name="Silar P."/>
            <person name="Natvig D."/>
            <person name="Lalanne C."/>
            <person name="Gautier V."/>
            <person name="Ament-velasquez S.L."/>
            <person name="Kruys A."/>
            <person name="Hutchinson M.I."/>
            <person name="Powell A.J."/>
            <person name="Barry K."/>
            <person name="Miller A.N."/>
            <person name="Grigoriev I.V."/>
            <person name="Debuchy R."/>
            <person name="Gladieux P."/>
            <person name="Thoren M.H."/>
            <person name="Johannesson H."/>
        </authorList>
    </citation>
    <scope>NUCLEOTIDE SEQUENCE</scope>
    <source>
        <strain evidence="21">FGSC 1904</strain>
    </source>
</reference>
<feature type="region of interest" description="Disordered" evidence="16">
    <location>
        <begin position="306"/>
        <end position="331"/>
    </location>
</feature>
<organism evidence="21 22">
    <name type="scientific">Sordaria brevicollis</name>
    <dbReference type="NCBI Taxonomy" id="83679"/>
    <lineage>
        <taxon>Eukaryota</taxon>
        <taxon>Fungi</taxon>
        <taxon>Dikarya</taxon>
        <taxon>Ascomycota</taxon>
        <taxon>Pezizomycotina</taxon>
        <taxon>Sordariomycetes</taxon>
        <taxon>Sordariomycetidae</taxon>
        <taxon>Sordariales</taxon>
        <taxon>Sordariaceae</taxon>
        <taxon>Sordaria</taxon>
    </lineage>
</organism>
<feature type="region of interest" description="Disordered" evidence="16">
    <location>
        <begin position="112"/>
        <end position="178"/>
    </location>
</feature>
<dbReference type="PANTHER" id="PTHR10459">
    <property type="entry name" value="DNA LIGASE"/>
    <property type="match status" value="1"/>
</dbReference>
<dbReference type="InterPro" id="IPR036930">
    <property type="entry name" value="WGR_dom_sf"/>
</dbReference>
<dbReference type="InterPro" id="IPR012317">
    <property type="entry name" value="Poly(ADP-ribose)pol_cat_dom"/>
</dbReference>
<dbReference type="EMBL" id="JAUTDP010000001">
    <property type="protein sequence ID" value="KAK3402476.1"/>
    <property type="molecule type" value="Genomic_DNA"/>
</dbReference>
<keyword evidence="7" id="KW-0013">ADP-ribosylation</keyword>
<dbReference type="SMART" id="SM00773">
    <property type="entry name" value="WGR"/>
    <property type="match status" value="1"/>
</dbReference>
<evidence type="ECO:0000256" key="14">
    <source>
        <dbReference type="ARBA" id="ARBA00033987"/>
    </source>
</evidence>
<feature type="domain" description="PARP alpha-helical" evidence="19">
    <location>
        <begin position="331"/>
        <end position="456"/>
    </location>
</feature>
<dbReference type="GO" id="GO:0003677">
    <property type="term" value="F:DNA binding"/>
    <property type="evidence" value="ECO:0007669"/>
    <property type="project" value="UniProtKB-KW"/>
</dbReference>
<dbReference type="InterPro" id="IPR050800">
    <property type="entry name" value="ARTD/PARP"/>
</dbReference>
<accession>A0AAE0PM98</accession>
<keyword evidence="5" id="KW-0479">Metal-binding</keyword>
<dbReference type="GO" id="GO:0005730">
    <property type="term" value="C:nucleolus"/>
    <property type="evidence" value="ECO:0007669"/>
    <property type="project" value="TreeGrafter"/>
</dbReference>
<dbReference type="Pfam" id="PF05406">
    <property type="entry name" value="WGR"/>
    <property type="match status" value="1"/>
</dbReference>
<dbReference type="GO" id="GO:0006302">
    <property type="term" value="P:double-strand break repair"/>
    <property type="evidence" value="ECO:0007669"/>
    <property type="project" value="TreeGrafter"/>
</dbReference>
<dbReference type="Pfam" id="PF02877">
    <property type="entry name" value="PARP_reg"/>
    <property type="match status" value="1"/>
</dbReference>
<keyword evidence="3 15" id="KW-0808">Transferase</keyword>
<evidence type="ECO:0000313" key="22">
    <source>
        <dbReference type="Proteomes" id="UP001281003"/>
    </source>
</evidence>
<keyword evidence="2 15" id="KW-0328">Glycosyltransferase</keyword>
<keyword evidence="11" id="KW-0238">DNA-binding</keyword>
<evidence type="ECO:0000259" key="17">
    <source>
        <dbReference type="PROSITE" id="PS50172"/>
    </source>
</evidence>
<dbReference type="FunFam" id="1.20.142.10:FF:000002">
    <property type="entry name" value="Poly [ADP-ribose] polymerase"/>
    <property type="match status" value="1"/>
</dbReference>
<keyword evidence="12" id="KW-0539">Nucleus</keyword>
<evidence type="ECO:0000256" key="10">
    <source>
        <dbReference type="ARBA" id="ARBA00023027"/>
    </source>
</evidence>
<dbReference type="FunFam" id="2.20.140.10:FF:000001">
    <property type="entry name" value="Poly [ADP-ribose] polymerase"/>
    <property type="match status" value="1"/>
</dbReference>
<comment type="subcellular location">
    <subcellularLocation>
        <location evidence="1">Nucleus</location>
    </subcellularLocation>
</comment>
<evidence type="ECO:0000256" key="12">
    <source>
        <dbReference type="ARBA" id="ARBA00023242"/>
    </source>
</evidence>
<sequence length="702" mass="78298">MPTKAELAKWPLMDCTIVFSGPFIGGQEQHKKTAQSLGAHCIVTHVVQGVTHVIYSDKTTNKISDKVREAHAMKLPVVSLDWLLKSQEKHARQPEKDYLLDLSSLDPVVSDDATADMDADTTSQKGGNDTSTKTTTRTKRKRSPSPVPLVAASKKPVPAQSTAVEESPKKSKLETERAVGEGQILKDKTKQIPLDQGAPFRFQVYVDPEGVVYDASLNLTNSGGNNNKFYRIQLLMDTNSTFAVWTRWGRVGEFGQNALLNASSLDNALRTFGKKFKDKSGLTWSDRGEHPKPNKYAFVEVNYKDDSDDEEDAEGGAATNEDGEDAKEPPKCTLNPAVASLMKFIFNQEFMDNTMSALKYDARKLPLGKLSKATITRGYQTLKNLSELFTNPAKASEYGLPYQEAVEYLSNTYYSLIPHAFGRDRPPVISTDHLLKQEIELLENLSDMKETSSIMKIDKTQFDVHPLDRQYQGLGMQEMSPLDRTSSEFTQLADYLMGSRGHTHGYKYHVEEIFRIERQGEFDRFEQSDYADGKLKLKKNRKLLWHGSRSTNFGGILSQGLRIAPPEAPVNGYMFGKGVYLADMSSKSAGYCNAYASNQTALLLLCEAELGDPINELVDADYDAGEHAKEQGMLSTWGKGRYGPLSWKDAGSVNPALQGVMMPDTSVAPGDTNYADASLWYNEYIVYDVAQIRLRYLFRVKM</sequence>
<evidence type="ECO:0000256" key="15">
    <source>
        <dbReference type="RuleBase" id="RU362114"/>
    </source>
</evidence>
<protein>
    <recommendedName>
        <fullName evidence="15">Poly [ADP-ribose] polymerase</fullName>
        <shortName evidence="15">PARP</shortName>
        <ecNumber evidence="15">2.4.2.-</ecNumber>
    </recommendedName>
</protein>
<proteinExistence type="inferred from homology"/>
<dbReference type="SUPFAM" id="SSF52113">
    <property type="entry name" value="BRCT domain"/>
    <property type="match status" value="1"/>
</dbReference>
<dbReference type="InterPro" id="IPR036616">
    <property type="entry name" value="Poly(ADP-ribose)pol_reg_dom_sf"/>
</dbReference>
<reference evidence="21" key="1">
    <citation type="journal article" date="2023" name="Mol. Phylogenet. Evol.">
        <title>Genome-scale phylogeny and comparative genomics of the fungal order Sordariales.</title>
        <authorList>
            <person name="Hensen N."/>
            <person name="Bonometti L."/>
            <person name="Westerberg I."/>
            <person name="Brannstrom I.O."/>
            <person name="Guillou S."/>
            <person name="Cros-Aarteil S."/>
            <person name="Calhoun S."/>
            <person name="Haridas S."/>
            <person name="Kuo A."/>
            <person name="Mondo S."/>
            <person name="Pangilinan J."/>
            <person name="Riley R."/>
            <person name="LaButti K."/>
            <person name="Andreopoulos B."/>
            <person name="Lipzen A."/>
            <person name="Chen C."/>
            <person name="Yan M."/>
            <person name="Daum C."/>
            <person name="Ng V."/>
            <person name="Clum A."/>
            <person name="Steindorff A."/>
            <person name="Ohm R.A."/>
            <person name="Martin F."/>
            <person name="Silar P."/>
            <person name="Natvig D.O."/>
            <person name="Lalanne C."/>
            <person name="Gautier V."/>
            <person name="Ament-Velasquez S.L."/>
            <person name="Kruys A."/>
            <person name="Hutchinson M.I."/>
            <person name="Powell A.J."/>
            <person name="Barry K."/>
            <person name="Miller A.N."/>
            <person name="Grigoriev I.V."/>
            <person name="Debuchy R."/>
            <person name="Gladieux P."/>
            <person name="Hiltunen Thoren M."/>
            <person name="Johannesson H."/>
        </authorList>
    </citation>
    <scope>NUCLEOTIDE SEQUENCE</scope>
    <source>
        <strain evidence="21">FGSC 1904</strain>
    </source>
</reference>
<dbReference type="GO" id="GO:1990404">
    <property type="term" value="F:NAD+-protein mono-ADP-ribosyltransferase activity"/>
    <property type="evidence" value="ECO:0007669"/>
    <property type="project" value="TreeGrafter"/>
</dbReference>
<dbReference type="InterPro" id="IPR004102">
    <property type="entry name" value="Poly(ADP-ribose)pol_reg_dom"/>
</dbReference>
<dbReference type="AlphaFoldDB" id="A0AAE0PM98"/>
<dbReference type="CDD" id="cd07997">
    <property type="entry name" value="WGR_PARP"/>
    <property type="match status" value="1"/>
</dbReference>
<dbReference type="PROSITE" id="PS51977">
    <property type="entry name" value="WGR"/>
    <property type="match status" value="1"/>
</dbReference>
<evidence type="ECO:0000256" key="6">
    <source>
        <dbReference type="ARBA" id="ARBA00022737"/>
    </source>
</evidence>